<evidence type="ECO:0000313" key="4">
    <source>
        <dbReference type="Proteomes" id="UP000827724"/>
    </source>
</evidence>
<dbReference type="SUPFAM" id="SSF56300">
    <property type="entry name" value="Metallo-dependent phosphatases"/>
    <property type="match status" value="1"/>
</dbReference>
<evidence type="ECO:0000259" key="2">
    <source>
        <dbReference type="Pfam" id="PF00149"/>
    </source>
</evidence>
<sequence>MAVPPMPSAAPPSSPTVKTRVVIISDTHGSHPQTKRENPADTEGELGSPRSLTHASSGFMFPLPEADVVLHCGDLTKRGRPDEVRKTFSMLRQLRSPMKLVIAGNHDLALDRAFCRSRCVRDQGEHDEALQIVEEAEEDGVRYLTEGTHTFHLINGSRLRIYASPYTPQYGSWAFQYVGRDGHSFNIPSDVDIAMTHGPPLGVLDRTFRNDNAGCGALFRSIHRAKPKIHCFGHIHEAWGARLMRWKAEADVDADADADLPSQQGSARSSSTQPIISSATALDWESSRLNYTLTSPPIAIPTNAALADAEAHKHLPGLSKDRGCYVDLTQGETMIKEGEQTLFVNASIMSLLYRPTQMPWVIDVDLPRATP</sequence>
<evidence type="ECO:0000256" key="1">
    <source>
        <dbReference type="SAM" id="MobiDB-lite"/>
    </source>
</evidence>
<keyword evidence="4" id="KW-1185">Reference proteome</keyword>
<organism evidence="3 4">
    <name type="scientific">Trichoderma cornu-damae</name>
    <dbReference type="NCBI Taxonomy" id="654480"/>
    <lineage>
        <taxon>Eukaryota</taxon>
        <taxon>Fungi</taxon>
        <taxon>Dikarya</taxon>
        <taxon>Ascomycota</taxon>
        <taxon>Pezizomycotina</taxon>
        <taxon>Sordariomycetes</taxon>
        <taxon>Hypocreomycetidae</taxon>
        <taxon>Hypocreales</taxon>
        <taxon>Hypocreaceae</taxon>
        <taxon>Trichoderma</taxon>
    </lineage>
</organism>
<dbReference type="Proteomes" id="UP000827724">
    <property type="component" value="Unassembled WGS sequence"/>
</dbReference>
<name>A0A9P8TUH4_9HYPO</name>
<dbReference type="CDD" id="cd07379">
    <property type="entry name" value="MPP_239FB"/>
    <property type="match status" value="1"/>
</dbReference>
<dbReference type="GO" id="GO:0016787">
    <property type="term" value="F:hydrolase activity"/>
    <property type="evidence" value="ECO:0007669"/>
    <property type="project" value="InterPro"/>
</dbReference>
<evidence type="ECO:0000313" key="3">
    <source>
        <dbReference type="EMBL" id="KAH6604164.1"/>
    </source>
</evidence>
<dbReference type="InterPro" id="IPR029052">
    <property type="entry name" value="Metallo-depent_PP-like"/>
</dbReference>
<comment type="caution">
    <text evidence="3">The sequence shown here is derived from an EMBL/GenBank/DDBJ whole genome shotgun (WGS) entry which is preliminary data.</text>
</comment>
<dbReference type="OrthoDB" id="630188at2759"/>
<accession>A0A9P8TUH4</accession>
<feature type="region of interest" description="Disordered" evidence="1">
    <location>
        <begin position="26"/>
        <end position="57"/>
    </location>
</feature>
<feature type="domain" description="Calcineurin-like phosphoesterase" evidence="2">
    <location>
        <begin position="20"/>
        <end position="237"/>
    </location>
</feature>
<dbReference type="EMBL" id="JAIWOZ010000006">
    <property type="protein sequence ID" value="KAH6604164.1"/>
    <property type="molecule type" value="Genomic_DNA"/>
</dbReference>
<dbReference type="AlphaFoldDB" id="A0A9P8TUH4"/>
<gene>
    <name evidence="3" type="ORF">Trco_007610</name>
</gene>
<dbReference type="PANTHER" id="PTHR12905">
    <property type="entry name" value="METALLOPHOSPHOESTERASE"/>
    <property type="match status" value="1"/>
</dbReference>
<dbReference type="InterPro" id="IPR051693">
    <property type="entry name" value="UPF0046_metallophosphoest"/>
</dbReference>
<dbReference type="Gene3D" id="3.60.21.10">
    <property type="match status" value="1"/>
</dbReference>
<dbReference type="InterPro" id="IPR004843">
    <property type="entry name" value="Calcineurin-like_PHP"/>
</dbReference>
<dbReference type="Pfam" id="PF00149">
    <property type="entry name" value="Metallophos"/>
    <property type="match status" value="1"/>
</dbReference>
<protein>
    <recommendedName>
        <fullName evidence="2">Calcineurin-like phosphoesterase domain-containing protein</fullName>
    </recommendedName>
</protein>
<reference evidence="3" key="1">
    <citation type="submission" date="2021-08" db="EMBL/GenBank/DDBJ databases">
        <title>Chromosome-Level Trichoderma cornu-damae using Hi-C Data.</title>
        <authorList>
            <person name="Kim C.S."/>
        </authorList>
    </citation>
    <scope>NUCLEOTIDE SEQUENCE</scope>
    <source>
        <strain evidence="3">KA19-0412C</strain>
    </source>
</reference>
<dbReference type="PANTHER" id="PTHR12905:SF0">
    <property type="entry name" value="CALCINEURIN-LIKE PHOSPHOESTERASE DOMAIN-CONTAINING PROTEIN"/>
    <property type="match status" value="1"/>
</dbReference>
<proteinExistence type="predicted"/>